<dbReference type="Proteomes" id="UP001234202">
    <property type="component" value="Unassembled WGS sequence"/>
</dbReference>
<name>A0ACC2WW70_9TREE</name>
<gene>
    <name evidence="1" type="ORF">QFC24_006859</name>
</gene>
<proteinExistence type="predicted"/>
<accession>A0ACC2WW70</accession>
<evidence type="ECO:0000313" key="2">
    <source>
        <dbReference type="Proteomes" id="UP001234202"/>
    </source>
</evidence>
<keyword evidence="2" id="KW-1185">Reference proteome</keyword>
<protein>
    <submittedName>
        <fullName evidence="1">Uncharacterized protein</fullName>
    </submittedName>
</protein>
<organism evidence="1 2">
    <name type="scientific">Naganishia onofrii</name>
    <dbReference type="NCBI Taxonomy" id="1851511"/>
    <lineage>
        <taxon>Eukaryota</taxon>
        <taxon>Fungi</taxon>
        <taxon>Dikarya</taxon>
        <taxon>Basidiomycota</taxon>
        <taxon>Agaricomycotina</taxon>
        <taxon>Tremellomycetes</taxon>
        <taxon>Filobasidiales</taxon>
        <taxon>Filobasidiaceae</taxon>
        <taxon>Naganishia</taxon>
    </lineage>
</organism>
<sequence length="526" mass="59476">MTGTLIQNKYEEMWSVLDFVVPGLVGRYEQWKNIVAKAVDAGMDQKATIGVIAEKKRITDRLHQVILPLLFLRRTKAEVALELPIKNDQVIFCPLTPIQEMVYRRIAAQPELLAFLKRQAPCPEHPSRRFKDCCGSSIKFEGVDSGIVFRYIDIFKKVASHIALVYSQPDDKPEQFPLDRDKQIQSVNLFEGAGIEGYIPEGFANIAEELGPDIRDLGYRKLRLYEASAKPEFSGKWLILHSLLRSWKADAQGHHKVLVFSSSVKLLKMLHDFIIQDYNCEMLHGGLKDDERVAAVDRFQNDENVFVFLIRQANKVIIFDPNWTLFAWARSEMCNQGGVNGDLWGATNLFTYHPEGTTLQRKARLAFEEEKIENNLDGIIDSDKIRSVKIDTSYGEGMDDWKPRGTEKGTEMTNAVTEDSTLLEVVGDLFPGLRREGVAKPHNKPSAAERFVDGQVAEDAKNPMIANRPANEYYQSEEAAKKLVKQNGRAVKRGSAARKTDDGARMAPRLNLPKSERYTGLVSDDE</sequence>
<reference evidence="1" key="1">
    <citation type="submission" date="2023-04" db="EMBL/GenBank/DDBJ databases">
        <title>Draft Genome sequencing of Naganishia species isolated from polar environments using Oxford Nanopore Technology.</title>
        <authorList>
            <person name="Leo P."/>
            <person name="Venkateswaran K."/>
        </authorList>
    </citation>
    <scope>NUCLEOTIDE SEQUENCE</scope>
    <source>
        <strain evidence="1">DBVPG 5303</strain>
    </source>
</reference>
<evidence type="ECO:0000313" key="1">
    <source>
        <dbReference type="EMBL" id="KAJ9116018.1"/>
    </source>
</evidence>
<comment type="caution">
    <text evidence="1">The sequence shown here is derived from an EMBL/GenBank/DDBJ whole genome shotgun (WGS) entry which is preliminary data.</text>
</comment>
<dbReference type="EMBL" id="JASBWV010000040">
    <property type="protein sequence ID" value="KAJ9116018.1"/>
    <property type="molecule type" value="Genomic_DNA"/>
</dbReference>